<evidence type="ECO:0000313" key="3">
    <source>
        <dbReference type="Proteomes" id="UP000271162"/>
    </source>
</evidence>
<dbReference type="WBParaSite" id="NBR_0001322001-mRNA-1">
    <property type="protein sequence ID" value="NBR_0001322001-mRNA-1"/>
    <property type="gene ID" value="NBR_0001322001"/>
</dbReference>
<gene>
    <name evidence="2" type="ORF">NBR_LOCUS13221</name>
</gene>
<reference evidence="2 3" key="2">
    <citation type="submission" date="2018-11" db="EMBL/GenBank/DDBJ databases">
        <authorList>
            <consortium name="Pathogen Informatics"/>
        </authorList>
    </citation>
    <scope>NUCLEOTIDE SEQUENCE [LARGE SCALE GENOMIC DNA]</scope>
</reference>
<evidence type="ECO:0000313" key="4">
    <source>
        <dbReference type="WBParaSite" id="NBR_0001322001-mRNA-1"/>
    </source>
</evidence>
<dbReference type="Proteomes" id="UP000271162">
    <property type="component" value="Unassembled WGS sequence"/>
</dbReference>
<evidence type="ECO:0000256" key="1">
    <source>
        <dbReference type="SAM" id="MobiDB-lite"/>
    </source>
</evidence>
<feature type="region of interest" description="Disordered" evidence="1">
    <location>
        <begin position="53"/>
        <end position="74"/>
    </location>
</feature>
<dbReference type="AlphaFoldDB" id="A0A0N4YA35"/>
<reference evidence="4" key="1">
    <citation type="submission" date="2017-02" db="UniProtKB">
        <authorList>
            <consortium name="WormBaseParasite"/>
        </authorList>
    </citation>
    <scope>IDENTIFICATION</scope>
</reference>
<accession>A0A0N4YA35</accession>
<organism evidence="4">
    <name type="scientific">Nippostrongylus brasiliensis</name>
    <name type="common">Rat hookworm</name>
    <dbReference type="NCBI Taxonomy" id="27835"/>
    <lineage>
        <taxon>Eukaryota</taxon>
        <taxon>Metazoa</taxon>
        <taxon>Ecdysozoa</taxon>
        <taxon>Nematoda</taxon>
        <taxon>Chromadorea</taxon>
        <taxon>Rhabditida</taxon>
        <taxon>Rhabditina</taxon>
        <taxon>Rhabditomorpha</taxon>
        <taxon>Strongyloidea</taxon>
        <taxon>Heligmosomidae</taxon>
        <taxon>Nippostrongylus</taxon>
    </lineage>
</organism>
<proteinExistence type="predicted"/>
<dbReference type="EMBL" id="UYSL01020975">
    <property type="protein sequence ID" value="VDL76810.1"/>
    <property type="molecule type" value="Genomic_DNA"/>
</dbReference>
<protein>
    <submittedName>
        <fullName evidence="4">E3 ubiquitin-protein ligase</fullName>
    </submittedName>
</protein>
<sequence length="113" mass="12549">MCDQQHDEEMLLMTPVKGTVTAIDDGECEFELEDAGAPSCRPSDQIRELTEQMREMGHGKSHTTSSSGGYGQDAASLAQWDPHMLTAIANRMLKEKNGKPMVFCGHRYECNNN</sequence>
<name>A0A0N4YA35_NIPBR</name>
<keyword evidence="3" id="KW-1185">Reference proteome</keyword>
<evidence type="ECO:0000313" key="2">
    <source>
        <dbReference type="EMBL" id="VDL76810.1"/>
    </source>
</evidence>